<dbReference type="PANTHER" id="PTHR10846:SF8">
    <property type="entry name" value="INNER MEMBRANE PROTEIN YRBG"/>
    <property type="match status" value="1"/>
</dbReference>
<dbReference type="Pfam" id="PF01699">
    <property type="entry name" value="Na_Ca_ex"/>
    <property type="match status" value="2"/>
</dbReference>
<feature type="transmembrane region" description="Helical" evidence="5">
    <location>
        <begin position="298"/>
        <end position="314"/>
    </location>
</feature>
<dbReference type="PANTHER" id="PTHR10846">
    <property type="entry name" value="SODIUM/POTASSIUM/CALCIUM EXCHANGER"/>
    <property type="match status" value="1"/>
</dbReference>
<evidence type="ECO:0000259" key="6">
    <source>
        <dbReference type="Pfam" id="PF01699"/>
    </source>
</evidence>
<evidence type="ECO:0000256" key="5">
    <source>
        <dbReference type="SAM" id="Phobius"/>
    </source>
</evidence>
<reference evidence="7 8" key="1">
    <citation type="journal article" date="2022" name="Nat. Microbiol.">
        <title>The microbiome of a bacterivorous marine choanoflagellate contains a resource-demanding obligate bacterial associate.</title>
        <authorList>
            <person name="Needham D.M."/>
            <person name="Poirier C."/>
            <person name="Bachy C."/>
            <person name="George E.E."/>
            <person name="Wilken S."/>
            <person name="Yung C.C.M."/>
            <person name="Limardo A.J."/>
            <person name="Morando M."/>
            <person name="Sudek L."/>
            <person name="Malmstrom R.R."/>
            <person name="Keeling P.J."/>
            <person name="Santoro A.E."/>
            <person name="Worden A.Z."/>
        </authorList>
    </citation>
    <scope>NUCLEOTIDE SEQUENCE [LARGE SCALE GENOMIC DNA]</scope>
    <source>
        <strain evidence="7 8">Comchoano-1</strain>
    </source>
</reference>
<keyword evidence="3 5" id="KW-1133">Transmembrane helix</keyword>
<evidence type="ECO:0000313" key="8">
    <source>
        <dbReference type="Proteomes" id="UP001055955"/>
    </source>
</evidence>
<feature type="transmembrane region" description="Helical" evidence="5">
    <location>
        <begin position="43"/>
        <end position="64"/>
    </location>
</feature>
<organism evidence="7 8">
    <name type="scientific">Candidatus Comchoanobacter bicostacola</name>
    <dbReference type="NCBI Taxonomy" id="2919598"/>
    <lineage>
        <taxon>Bacteria</taxon>
        <taxon>Pseudomonadati</taxon>
        <taxon>Pseudomonadota</taxon>
        <taxon>Gammaproteobacteria</taxon>
        <taxon>Candidatus Comchoanobacterales</taxon>
        <taxon>Candidatus Comchoanobacteraceae</taxon>
        <taxon>Candidatus Comchoanobacter</taxon>
    </lineage>
</organism>
<feature type="transmembrane region" description="Helical" evidence="5">
    <location>
        <begin position="232"/>
        <end position="257"/>
    </location>
</feature>
<dbReference type="InterPro" id="IPR004837">
    <property type="entry name" value="NaCa_Exmemb"/>
</dbReference>
<evidence type="ECO:0000313" key="7">
    <source>
        <dbReference type="EMBL" id="UTC24843.1"/>
    </source>
</evidence>
<keyword evidence="4 5" id="KW-0472">Membrane</keyword>
<feature type="transmembrane region" description="Helical" evidence="5">
    <location>
        <begin position="269"/>
        <end position="286"/>
    </location>
</feature>
<dbReference type="EMBL" id="CP092900">
    <property type="protein sequence ID" value="UTC24843.1"/>
    <property type="molecule type" value="Genomic_DNA"/>
</dbReference>
<feature type="transmembrane region" description="Helical" evidence="5">
    <location>
        <begin position="169"/>
        <end position="187"/>
    </location>
</feature>
<keyword evidence="2 5" id="KW-0812">Transmembrane</keyword>
<feature type="domain" description="Sodium/calcium exchanger membrane region" evidence="6">
    <location>
        <begin position="11"/>
        <end position="146"/>
    </location>
</feature>
<proteinExistence type="predicted"/>
<evidence type="ECO:0000256" key="3">
    <source>
        <dbReference type="ARBA" id="ARBA00022989"/>
    </source>
</evidence>
<gene>
    <name evidence="7" type="ORF">MMH89_01585</name>
</gene>
<dbReference type="InterPro" id="IPR004481">
    <property type="entry name" value="K/Na/Ca-exchanger"/>
</dbReference>
<evidence type="ECO:0000256" key="2">
    <source>
        <dbReference type="ARBA" id="ARBA00022692"/>
    </source>
</evidence>
<feature type="transmembrane region" description="Helical" evidence="5">
    <location>
        <begin position="70"/>
        <end position="93"/>
    </location>
</feature>
<name>A0ABY5DK25_9GAMM</name>
<dbReference type="InterPro" id="IPR044880">
    <property type="entry name" value="NCX_ion-bd_dom_sf"/>
</dbReference>
<comment type="subcellular location">
    <subcellularLocation>
        <location evidence="1">Membrane</location>
        <topology evidence="1">Multi-pass membrane protein</topology>
    </subcellularLocation>
</comment>
<feature type="transmembrane region" description="Helical" evidence="5">
    <location>
        <begin position="193"/>
        <end position="211"/>
    </location>
</feature>
<accession>A0ABY5DK25</accession>
<sequence length="315" mass="34293">MVGLSGYILGVYFLLGLCIIVYGAMQFVMSCSSISLRFGLPKFIVGSVVMSLATTSPELFVSYLSASQGYVWLGVGNVFGSYIANIGLVLGVAGLLRPVMVSQSILSKQIPYCILGVCVLIVCSLKNTLFWVDACLLLLLLGGWFVAVVYNQESSESVISTQHTTLEMLLRLILGVGLLYMGSWLLIESSQALAIQFGVSSYVIGLTLVAISTSLPELSSALVSVYLKEYDLLMGNIVGANILLLLLVLPVTILAAGRPIVLSMVWPEYFFMALLTMLLWLFVTHFDDQARIGRQEAAGLLLSFLAYQFFVLLYV</sequence>
<feature type="transmembrane region" description="Helical" evidence="5">
    <location>
        <begin position="105"/>
        <end position="122"/>
    </location>
</feature>
<feature type="transmembrane region" description="Helical" evidence="5">
    <location>
        <begin position="6"/>
        <end position="31"/>
    </location>
</feature>
<dbReference type="Proteomes" id="UP001055955">
    <property type="component" value="Chromosome"/>
</dbReference>
<dbReference type="Gene3D" id="1.20.1420.30">
    <property type="entry name" value="NCX, central ion-binding region"/>
    <property type="match status" value="1"/>
</dbReference>
<dbReference type="RefSeq" id="WP_258568632.1">
    <property type="nucleotide sequence ID" value="NZ_CP092900.1"/>
</dbReference>
<feature type="transmembrane region" description="Helical" evidence="5">
    <location>
        <begin position="128"/>
        <end position="149"/>
    </location>
</feature>
<evidence type="ECO:0000256" key="1">
    <source>
        <dbReference type="ARBA" id="ARBA00004141"/>
    </source>
</evidence>
<evidence type="ECO:0000256" key="4">
    <source>
        <dbReference type="ARBA" id="ARBA00023136"/>
    </source>
</evidence>
<feature type="domain" description="Sodium/calcium exchanger membrane region" evidence="6">
    <location>
        <begin position="170"/>
        <end position="312"/>
    </location>
</feature>
<protein>
    <submittedName>
        <fullName evidence="7">Sodium:calcium antiporter</fullName>
    </submittedName>
</protein>
<keyword evidence="8" id="KW-1185">Reference proteome</keyword>